<reference evidence="4" key="1">
    <citation type="journal article" date="2021" name="PeerJ">
        <title>Extensive microbial diversity within the chicken gut microbiome revealed by metagenomics and culture.</title>
        <authorList>
            <person name="Gilroy R."/>
            <person name="Ravi A."/>
            <person name="Getino M."/>
            <person name="Pursley I."/>
            <person name="Horton D.L."/>
            <person name="Alikhan N.F."/>
            <person name="Baker D."/>
            <person name="Gharbi K."/>
            <person name="Hall N."/>
            <person name="Watson M."/>
            <person name="Adriaenssens E.M."/>
            <person name="Foster-Nyarko E."/>
            <person name="Jarju S."/>
            <person name="Secka A."/>
            <person name="Antonio M."/>
            <person name="Oren A."/>
            <person name="Chaudhuri R.R."/>
            <person name="La Ragione R."/>
            <person name="Hildebrand F."/>
            <person name="Pallen M.J."/>
        </authorList>
    </citation>
    <scope>NUCLEOTIDE SEQUENCE</scope>
    <source>
        <strain evidence="4">CHK160-9182</strain>
    </source>
</reference>
<name>A0A9D1Q872_9GAMM</name>
<dbReference type="Gene3D" id="3.30.9.10">
    <property type="entry name" value="D-Amino Acid Oxidase, subunit A, domain 2"/>
    <property type="match status" value="1"/>
</dbReference>
<gene>
    <name evidence="4" type="ORF">H9889_07970</name>
</gene>
<comment type="caution">
    <text evidence="4">The sequence shown here is derived from an EMBL/GenBank/DDBJ whole genome shotgun (WGS) entry which is preliminary data.</text>
</comment>
<dbReference type="EMBL" id="DXHP01000175">
    <property type="protein sequence ID" value="HIW07241.1"/>
    <property type="molecule type" value="Genomic_DNA"/>
</dbReference>
<dbReference type="NCBIfam" id="NF001933">
    <property type="entry name" value="PRK00711.1"/>
    <property type="match status" value="1"/>
</dbReference>
<reference evidence="4" key="2">
    <citation type="submission" date="2021-04" db="EMBL/GenBank/DDBJ databases">
        <authorList>
            <person name="Gilroy R."/>
        </authorList>
    </citation>
    <scope>NUCLEOTIDE SEQUENCE</scope>
    <source>
        <strain evidence="4">CHK160-9182</strain>
    </source>
</reference>
<dbReference type="GO" id="GO:0005737">
    <property type="term" value="C:cytoplasm"/>
    <property type="evidence" value="ECO:0007669"/>
    <property type="project" value="TreeGrafter"/>
</dbReference>
<dbReference type="SUPFAM" id="SSF51905">
    <property type="entry name" value="FAD/NAD(P)-binding domain"/>
    <property type="match status" value="1"/>
</dbReference>
<evidence type="ECO:0000259" key="3">
    <source>
        <dbReference type="Pfam" id="PF01266"/>
    </source>
</evidence>
<dbReference type="Pfam" id="PF01266">
    <property type="entry name" value="DAO"/>
    <property type="match status" value="1"/>
</dbReference>
<dbReference type="Proteomes" id="UP000823934">
    <property type="component" value="Unassembled WGS sequence"/>
</dbReference>
<feature type="domain" description="FAD dependent oxidoreductase" evidence="3">
    <location>
        <begin position="5"/>
        <end position="398"/>
    </location>
</feature>
<sequence>MAKYITVVGGGAIGLSTALALILKGAYVTLIDAEDAVGQGASFANGGQLSYRYVSPLADKGVIWQGLKWMGKIDSPLNLRIEPSLLQWQWLLRFLTACNARRNQENTHNILRLSLLSQKTLNFWRKSILSEDFDWKRSGKMIIHRSQTDFDNAAAKIDPEFQECLTPFEACRLEPALKAIKEELKGAIYAPSDETADAHRYCLSLLAYLQKQERFTLRTSCRVHEVVEQSGKVAKLVTNQGEIPVDHLVIAAGNGCRELLKPLKIKLPIYPLKGYSLTLPFPEKQGIVPEISVTDFAHKTVYAKLGNKLRIAAMVDIGYGKQGIRSKRIAALKRSVAQTFPKLTGIENALEWSGLRPSTPEGPPILGRTPIKNLWLNVGHGSLGFTLAAGSAEVIADLITDHRSMINLEGLTLN</sequence>
<keyword evidence="2 4" id="KW-0560">Oxidoreductase</keyword>
<dbReference type="GO" id="GO:0005886">
    <property type="term" value="C:plasma membrane"/>
    <property type="evidence" value="ECO:0007669"/>
    <property type="project" value="TreeGrafter"/>
</dbReference>
<accession>A0A9D1Q872</accession>
<comment type="similarity">
    <text evidence="1">Belongs to the DadA oxidoreductase family.</text>
</comment>
<evidence type="ECO:0000256" key="1">
    <source>
        <dbReference type="ARBA" id="ARBA00009410"/>
    </source>
</evidence>
<dbReference type="InterPro" id="IPR006076">
    <property type="entry name" value="FAD-dep_OxRdtase"/>
</dbReference>
<dbReference type="PANTHER" id="PTHR13847">
    <property type="entry name" value="SARCOSINE DEHYDROGENASE-RELATED"/>
    <property type="match status" value="1"/>
</dbReference>
<dbReference type="InterPro" id="IPR036188">
    <property type="entry name" value="FAD/NAD-bd_sf"/>
</dbReference>
<proteinExistence type="inferred from homology"/>
<dbReference type="GO" id="GO:0055130">
    <property type="term" value="P:D-alanine catabolic process"/>
    <property type="evidence" value="ECO:0007669"/>
    <property type="project" value="TreeGrafter"/>
</dbReference>
<protein>
    <submittedName>
        <fullName evidence="4">D-amino acid dehydrogenase</fullName>
        <ecNumber evidence="4">1.4.99.-</ecNumber>
    </submittedName>
</protein>
<dbReference type="GO" id="GO:0008718">
    <property type="term" value="F:D-amino-acid dehydrogenase activity"/>
    <property type="evidence" value="ECO:0007669"/>
    <property type="project" value="TreeGrafter"/>
</dbReference>
<evidence type="ECO:0000313" key="4">
    <source>
        <dbReference type="EMBL" id="HIW07241.1"/>
    </source>
</evidence>
<dbReference type="SUPFAM" id="SSF54373">
    <property type="entry name" value="FAD-linked reductases, C-terminal domain"/>
    <property type="match status" value="1"/>
</dbReference>
<dbReference type="Gene3D" id="3.50.50.60">
    <property type="entry name" value="FAD/NAD(P)-binding domain"/>
    <property type="match status" value="2"/>
</dbReference>
<evidence type="ECO:0000256" key="2">
    <source>
        <dbReference type="ARBA" id="ARBA00023002"/>
    </source>
</evidence>
<dbReference type="PANTHER" id="PTHR13847:SF280">
    <property type="entry name" value="D-AMINO ACID DEHYDROGENASE"/>
    <property type="match status" value="1"/>
</dbReference>
<evidence type="ECO:0000313" key="5">
    <source>
        <dbReference type="Proteomes" id="UP000823934"/>
    </source>
</evidence>
<dbReference type="AlphaFoldDB" id="A0A9D1Q872"/>
<dbReference type="EC" id="1.4.99.-" evidence="4"/>
<organism evidence="4 5">
    <name type="scientific">Candidatus Ignatzschineria merdigallinarum</name>
    <dbReference type="NCBI Taxonomy" id="2838621"/>
    <lineage>
        <taxon>Bacteria</taxon>
        <taxon>Pseudomonadati</taxon>
        <taxon>Pseudomonadota</taxon>
        <taxon>Gammaproteobacteria</taxon>
        <taxon>Cardiobacteriales</taxon>
        <taxon>Ignatzschineriaceae</taxon>
        <taxon>Ignatzschineria</taxon>
    </lineage>
</organism>